<sequence length="103" mass="11851">MQQILDIEKYEELQRIFVRELVEQIRFKLAKGGVSGEELHDLTLEIAFSVASTIDDQAIIEQEGTRVHPFLAFIGDEYEIIHCGENSYAHELVSDVVKEVFNR</sequence>
<dbReference type="Proteomes" id="UP000190896">
    <property type="component" value="Unassembled WGS sequence"/>
</dbReference>
<keyword evidence="2" id="KW-1185">Reference proteome</keyword>
<evidence type="ECO:0000313" key="1">
    <source>
        <dbReference type="EMBL" id="OOZ35696.1"/>
    </source>
</evidence>
<organism evidence="1 2">
    <name type="scientific">Solemya velesiana gill symbiont</name>
    <dbReference type="NCBI Taxonomy" id="1918948"/>
    <lineage>
        <taxon>Bacteria</taxon>
        <taxon>Pseudomonadati</taxon>
        <taxon>Pseudomonadota</taxon>
        <taxon>Gammaproteobacteria</taxon>
        <taxon>sulfur-oxidizing symbionts</taxon>
    </lineage>
</organism>
<proteinExistence type="predicted"/>
<accession>A0A1T2KSL9</accession>
<reference evidence="1 2" key="1">
    <citation type="submission" date="2016-11" db="EMBL/GenBank/DDBJ databases">
        <title>Mixed transmission modes and dynamic genome evolution in an obligate animal-bacterial symbiosis.</title>
        <authorList>
            <person name="Russell S.L."/>
            <person name="Corbett-Detig R.B."/>
            <person name="Cavanaugh C.M."/>
        </authorList>
    </citation>
    <scope>NUCLEOTIDE SEQUENCE [LARGE SCALE GENOMIC DNA]</scope>
    <source>
        <strain evidence="1">Se-Cadez</strain>
    </source>
</reference>
<protein>
    <submittedName>
        <fullName evidence="1">Uncharacterized protein</fullName>
    </submittedName>
</protein>
<dbReference type="EMBL" id="MPRJ01000082">
    <property type="protein sequence ID" value="OOZ35696.1"/>
    <property type="molecule type" value="Genomic_DNA"/>
</dbReference>
<dbReference type="OrthoDB" id="8852533at2"/>
<gene>
    <name evidence="1" type="ORF">BOW51_10730</name>
</gene>
<comment type="caution">
    <text evidence="1">The sequence shown here is derived from an EMBL/GenBank/DDBJ whole genome shotgun (WGS) entry which is preliminary data.</text>
</comment>
<dbReference type="AlphaFoldDB" id="A0A1T2KSL9"/>
<dbReference type="RefSeq" id="WP_078488009.1">
    <property type="nucleotide sequence ID" value="NZ_MPRJ01000082.1"/>
</dbReference>
<name>A0A1T2KSL9_9GAMM</name>
<evidence type="ECO:0000313" key="2">
    <source>
        <dbReference type="Proteomes" id="UP000190896"/>
    </source>
</evidence>